<evidence type="ECO:0000313" key="1">
    <source>
        <dbReference type="EMBL" id="BCR36641.1"/>
    </source>
</evidence>
<dbReference type="EMBL" id="AP024412">
    <property type="protein sequence ID" value="BCR36641.1"/>
    <property type="molecule type" value="Genomic_DNA"/>
</dbReference>
<organism evidence="1 2">
    <name type="scientific">Mariniplasma anaerobium</name>
    <dbReference type="NCBI Taxonomy" id="2735436"/>
    <lineage>
        <taxon>Bacteria</taxon>
        <taxon>Bacillati</taxon>
        <taxon>Mycoplasmatota</taxon>
        <taxon>Mollicutes</taxon>
        <taxon>Acholeplasmatales</taxon>
        <taxon>Acholeplasmataceae</taxon>
        <taxon>Mariniplasma</taxon>
    </lineage>
</organism>
<evidence type="ECO:0000313" key="2">
    <source>
        <dbReference type="Proteomes" id="UP000620133"/>
    </source>
</evidence>
<dbReference type="RefSeq" id="WP_176239287.1">
    <property type="nucleotide sequence ID" value="NZ_AP024412.1"/>
</dbReference>
<keyword evidence="2" id="KW-1185">Reference proteome</keyword>
<reference evidence="1" key="1">
    <citation type="submission" date="2021-01" db="EMBL/GenBank/DDBJ databases">
        <title>Draft genome sequence of Acholeplasmataceae bacterium strain Mahy22.</title>
        <authorList>
            <person name="Watanabe M."/>
            <person name="Kojima H."/>
            <person name="Fukui M."/>
        </authorList>
    </citation>
    <scope>NUCLEOTIDE SEQUENCE</scope>
    <source>
        <strain evidence="1">Mahy22</strain>
    </source>
</reference>
<dbReference type="Pfam" id="PF22564">
    <property type="entry name" value="HAAS"/>
    <property type="match status" value="1"/>
</dbReference>
<accession>A0A7U9TJR3</accession>
<dbReference type="KEGG" id="manr:MPAN_015340"/>
<proteinExistence type="predicted"/>
<dbReference type="AlphaFoldDB" id="A0A7U9TJR3"/>
<name>A0A7U9TJR3_9MOLU</name>
<gene>
    <name evidence="1" type="ORF">MPAN_015340</name>
</gene>
<protein>
    <recommendedName>
        <fullName evidence="3">DUF1700 domain-containing protein</fullName>
    </recommendedName>
</protein>
<dbReference type="Proteomes" id="UP000620133">
    <property type="component" value="Chromosome"/>
</dbReference>
<evidence type="ECO:0008006" key="3">
    <source>
        <dbReference type="Google" id="ProtNLM"/>
    </source>
</evidence>
<sequence length="190" mass="21399">MKTWLKELERELRLRFYVNEVSDIISFYEEMIEDRLASGEDIDDILSDYDAKEIAKSMTTDVVMKRANDTYQAVAKSSKQLLKFLLSTPLLLPIGFAYVIILIVFGSIIFSLGVAILASTFAIAVVLINMFQAGLGQNEIIAFTGAALIGFSFMTFILIWISKATLYISKELIELFSKLAKKKEKNNESI</sequence>